<dbReference type="EMBL" id="CM042887">
    <property type="protein sequence ID" value="KAI4331182.1"/>
    <property type="molecule type" value="Genomic_DNA"/>
</dbReference>
<dbReference type="Proteomes" id="UP001057402">
    <property type="component" value="Chromosome 8"/>
</dbReference>
<organism evidence="1 2">
    <name type="scientific">Melastoma candidum</name>
    <dbReference type="NCBI Taxonomy" id="119954"/>
    <lineage>
        <taxon>Eukaryota</taxon>
        <taxon>Viridiplantae</taxon>
        <taxon>Streptophyta</taxon>
        <taxon>Embryophyta</taxon>
        <taxon>Tracheophyta</taxon>
        <taxon>Spermatophyta</taxon>
        <taxon>Magnoliopsida</taxon>
        <taxon>eudicotyledons</taxon>
        <taxon>Gunneridae</taxon>
        <taxon>Pentapetalae</taxon>
        <taxon>rosids</taxon>
        <taxon>malvids</taxon>
        <taxon>Myrtales</taxon>
        <taxon>Melastomataceae</taxon>
        <taxon>Melastomatoideae</taxon>
        <taxon>Melastomateae</taxon>
        <taxon>Melastoma</taxon>
    </lineage>
</organism>
<keyword evidence="2" id="KW-1185">Reference proteome</keyword>
<reference evidence="2" key="1">
    <citation type="journal article" date="2023" name="Front. Plant Sci.">
        <title>Chromosomal-level genome assembly of Melastoma candidum provides insights into trichome evolution.</title>
        <authorList>
            <person name="Zhong Y."/>
            <person name="Wu W."/>
            <person name="Sun C."/>
            <person name="Zou P."/>
            <person name="Liu Y."/>
            <person name="Dai S."/>
            <person name="Zhou R."/>
        </authorList>
    </citation>
    <scope>NUCLEOTIDE SEQUENCE [LARGE SCALE GENOMIC DNA]</scope>
</reference>
<evidence type="ECO:0000313" key="2">
    <source>
        <dbReference type="Proteomes" id="UP001057402"/>
    </source>
</evidence>
<accession>A0ACB9N3L3</accession>
<sequence length="223" mass="25204">MVRRRWLCPSSTRGMLVKIVHPGGHIELHDSPILAAEIMHQNPKCCVAYPHVFQEPWAIVAPDTVLMLGEKFYVVPINTVRKLQRHSLRYSPSMLSHTGSPSLGTPLSTRSKEQLEDRGEEDGCQTKDGSLKRGCDGSVCFSKDGWLIRLLAGLNVKDKPEEWSEDSKPSSSFGSSETGELMRRKWKGNTRKRWSKGSTKRRLSTDWRPNLESINEEKSTSNL</sequence>
<protein>
    <submittedName>
        <fullName evidence="1">Uncharacterized protein</fullName>
    </submittedName>
</protein>
<gene>
    <name evidence="1" type="ORF">MLD38_029392</name>
</gene>
<proteinExistence type="predicted"/>
<evidence type="ECO:0000313" key="1">
    <source>
        <dbReference type="EMBL" id="KAI4331182.1"/>
    </source>
</evidence>
<comment type="caution">
    <text evidence="1">The sequence shown here is derived from an EMBL/GenBank/DDBJ whole genome shotgun (WGS) entry which is preliminary data.</text>
</comment>
<name>A0ACB9N3L3_9MYRT</name>